<dbReference type="PANTHER" id="PTHR21641:SF0">
    <property type="entry name" value="RNA-BINDING PROTEIN EIF1AD-RELATED"/>
    <property type="match status" value="1"/>
</dbReference>
<dbReference type="Proteomes" id="UP000355283">
    <property type="component" value="Unassembled WGS sequence"/>
</dbReference>
<dbReference type="Gene3D" id="2.40.50.140">
    <property type="entry name" value="Nucleic acid-binding proteins"/>
    <property type="match status" value="1"/>
</dbReference>
<dbReference type="InterPro" id="IPR012340">
    <property type="entry name" value="NA-bd_OB-fold"/>
</dbReference>
<sequence>MSGAGRKSAYRKSVTEEVLHSFPEPNVAAGERVARVVQSRGGNILQVNVAPDPKSGEDENGGSLALLPTKFRKLIWVKRGDFVIVSGTSHDFQTAAGEKGKVKFMVEHILYKEQVKHLKDQGMWPAVFSEPAEQGPAHNGEGRSELEHGANQGVEPEGGGQEKCQNGNPTEERVGREGDGNVSAFQVEDGDSTGSQYESDEEDYSDLHVNTNRLAKAHLYVDDEEEEEETEAGGFDEGVE</sequence>
<dbReference type="Pfam" id="PF01176">
    <property type="entry name" value="eIF-1a"/>
    <property type="match status" value="1"/>
</dbReference>
<protein>
    <recommendedName>
        <fullName evidence="5">S1-like domain-containing protein</fullName>
    </recommendedName>
</protein>
<feature type="compositionally biased region" description="Acidic residues" evidence="4">
    <location>
        <begin position="222"/>
        <end position="231"/>
    </location>
</feature>
<proteinExistence type="inferred from homology"/>
<evidence type="ECO:0000256" key="2">
    <source>
        <dbReference type="ARBA" id="ARBA00022884"/>
    </source>
</evidence>
<dbReference type="GO" id="GO:0005634">
    <property type="term" value="C:nucleus"/>
    <property type="evidence" value="ECO:0007669"/>
    <property type="project" value="TreeGrafter"/>
</dbReference>
<dbReference type="SUPFAM" id="SSF50249">
    <property type="entry name" value="Nucleic acid-binding proteins"/>
    <property type="match status" value="1"/>
</dbReference>
<keyword evidence="7" id="KW-1185">Reference proteome</keyword>
<evidence type="ECO:0000256" key="1">
    <source>
        <dbReference type="ARBA" id="ARBA00007340"/>
    </source>
</evidence>
<dbReference type="GO" id="GO:0003723">
    <property type="term" value="F:RNA binding"/>
    <property type="evidence" value="ECO:0007669"/>
    <property type="project" value="UniProtKB-KW"/>
</dbReference>
<dbReference type="PANTHER" id="PTHR21641">
    <property type="entry name" value="TRANSLATION INITIATION FACTOR-RELATED"/>
    <property type="match status" value="1"/>
</dbReference>
<dbReference type="SMART" id="SM00652">
    <property type="entry name" value="eIF1a"/>
    <property type="match status" value="1"/>
</dbReference>
<dbReference type="InterPro" id="IPR001253">
    <property type="entry name" value="TIF_eIF-1A"/>
</dbReference>
<feature type="domain" description="S1-like" evidence="5">
    <location>
        <begin position="64"/>
        <end position="107"/>
    </location>
</feature>
<dbReference type="InterPro" id="IPR006196">
    <property type="entry name" value="RNA-binding_domain_S1_IF1"/>
</dbReference>
<evidence type="ECO:0000259" key="5">
    <source>
        <dbReference type="PROSITE" id="PS50832"/>
    </source>
</evidence>
<organism evidence="6 7">
    <name type="scientific">Nannochloropsis salina CCMP1776</name>
    <dbReference type="NCBI Taxonomy" id="1027361"/>
    <lineage>
        <taxon>Eukaryota</taxon>
        <taxon>Sar</taxon>
        <taxon>Stramenopiles</taxon>
        <taxon>Ochrophyta</taxon>
        <taxon>Eustigmatophyceae</taxon>
        <taxon>Eustigmatales</taxon>
        <taxon>Monodopsidaceae</taxon>
        <taxon>Microchloropsis</taxon>
        <taxon>Microchloropsis salina</taxon>
    </lineage>
</organism>
<keyword evidence="2" id="KW-0694">RNA-binding</keyword>
<name>A0A4D9CWY1_9STRA</name>
<dbReference type="AlphaFoldDB" id="A0A4D9CWY1"/>
<evidence type="ECO:0000256" key="3">
    <source>
        <dbReference type="PROSITE-ProRule" id="PRU00181"/>
    </source>
</evidence>
<dbReference type="EMBL" id="SDOX01000121">
    <property type="protein sequence ID" value="TFJ81985.1"/>
    <property type="molecule type" value="Genomic_DNA"/>
</dbReference>
<evidence type="ECO:0000256" key="4">
    <source>
        <dbReference type="SAM" id="MobiDB-lite"/>
    </source>
</evidence>
<feature type="compositionally biased region" description="Basic and acidic residues" evidence="4">
    <location>
        <begin position="170"/>
        <end position="179"/>
    </location>
</feature>
<gene>
    <name evidence="6" type="ORF">NSK_006653</name>
</gene>
<dbReference type="GO" id="GO:0003743">
    <property type="term" value="F:translation initiation factor activity"/>
    <property type="evidence" value="ECO:0007669"/>
    <property type="project" value="UniProtKB-UniRule"/>
</dbReference>
<keyword evidence="3" id="KW-0648">Protein biosynthesis</keyword>
<comment type="caution">
    <text evidence="6">The sequence shown here is derived from an EMBL/GenBank/DDBJ whole genome shotgun (WGS) entry which is preliminary data.</text>
</comment>
<feature type="region of interest" description="Disordered" evidence="4">
    <location>
        <begin position="130"/>
        <end position="240"/>
    </location>
</feature>
<accession>A0A4D9CWY1</accession>
<dbReference type="OrthoDB" id="1738325at2759"/>
<comment type="similarity">
    <text evidence="1">Belongs to the EIF1AD family.</text>
</comment>
<evidence type="ECO:0000313" key="7">
    <source>
        <dbReference type="Proteomes" id="UP000355283"/>
    </source>
</evidence>
<reference evidence="6 7" key="1">
    <citation type="submission" date="2019-01" db="EMBL/GenBank/DDBJ databases">
        <title>Nuclear Genome Assembly of the Microalgal Biofuel strain Nannochloropsis salina CCMP1776.</title>
        <authorList>
            <person name="Hovde B."/>
        </authorList>
    </citation>
    <scope>NUCLEOTIDE SEQUENCE [LARGE SCALE GENOMIC DNA]</scope>
    <source>
        <strain evidence="6 7">CCMP1776</strain>
    </source>
</reference>
<keyword evidence="3" id="KW-0396">Initiation factor</keyword>
<evidence type="ECO:0000313" key="6">
    <source>
        <dbReference type="EMBL" id="TFJ81985.1"/>
    </source>
</evidence>
<dbReference type="InterPro" id="IPR039294">
    <property type="entry name" value="EIF1AD"/>
</dbReference>
<dbReference type="PROSITE" id="PS50832">
    <property type="entry name" value="S1_IF1_TYPE"/>
    <property type="match status" value="1"/>
</dbReference>